<evidence type="ECO:0000313" key="4">
    <source>
        <dbReference type="EMBL" id="MFC6704647.1"/>
    </source>
</evidence>
<feature type="region of interest" description="Disordered" evidence="1">
    <location>
        <begin position="422"/>
        <end position="449"/>
    </location>
</feature>
<reference evidence="5" key="1">
    <citation type="journal article" date="2019" name="Int. J. Syst. Evol. Microbiol.">
        <title>The Global Catalogue of Microorganisms (GCM) 10K type strain sequencing project: providing services to taxonomists for standard genome sequencing and annotation.</title>
        <authorList>
            <consortium name="The Broad Institute Genomics Platform"/>
            <consortium name="The Broad Institute Genome Sequencing Center for Infectious Disease"/>
            <person name="Wu L."/>
            <person name="Ma J."/>
        </authorList>
    </citation>
    <scope>NUCLEOTIDE SEQUENCE [LARGE SCALE GENOMIC DNA]</scope>
    <source>
        <strain evidence="5">CCUG 58127</strain>
    </source>
</reference>
<sequence length="493" mass="49931">MKRILVGTSLAVVTASTVFASAGSPARAATTDPFYTYSGSAPLSSYAPGAILKSRTVSYAIGGGSGSVVQLLYRSTDARGGANAAVTSIFKPANPKAGAAISYESAYDSLNPEDGPSRLVAAGKSSYEMQLIGIFLSQGYTVIEPDSQGPTADFAAGPEYGTVSLDSIRAATHSKDTGLNTSTKVGLAGYSGGAIGANWSAVLAPSYAPDVNKNLVGASEGGLLVAPARNLRYVDGSQQWSGITPMALIGVARAYGITFDKYLSPYGKKVMNELQSAIIGDVVGHYPGLTWKQLVKPEYANPDSIKEFVTAANKLNLGSLATPNIPMSIVQASGADEEGTIGNKPGIGPGDGVMISGDVRSLARQYCKANNAIQYQQVDGTGHTGAVTTWATSAVGWLGARFAGAAAPSSCGNIAAGNSLAPETYVPPTPPPTSPSSAPSVSSTASSTGPVIITDGNSGSADNATIGAGLAAALLFAGAGSAGAGWRLRRRSR</sequence>
<dbReference type="Pfam" id="PF03583">
    <property type="entry name" value="LIP"/>
    <property type="match status" value="1"/>
</dbReference>
<dbReference type="RefSeq" id="WP_382399071.1">
    <property type="nucleotide sequence ID" value="NZ_JBHSWH010000001.1"/>
</dbReference>
<dbReference type="Gene3D" id="3.40.50.1820">
    <property type="entry name" value="alpha/beta hydrolase"/>
    <property type="match status" value="1"/>
</dbReference>
<keyword evidence="2" id="KW-0472">Membrane</keyword>
<evidence type="ECO:0000256" key="1">
    <source>
        <dbReference type="SAM" id="MobiDB-lite"/>
    </source>
</evidence>
<comment type="caution">
    <text evidence="4">The sequence shown here is derived from an EMBL/GenBank/DDBJ whole genome shotgun (WGS) entry which is preliminary data.</text>
</comment>
<dbReference type="Gene3D" id="1.10.260.130">
    <property type="match status" value="1"/>
</dbReference>
<feature type="chain" id="PRO_5046950806" evidence="3">
    <location>
        <begin position="21"/>
        <end position="493"/>
    </location>
</feature>
<keyword evidence="3" id="KW-0732">Signal</keyword>
<accession>A0ABW2ACP7</accession>
<evidence type="ECO:0000256" key="2">
    <source>
        <dbReference type="SAM" id="Phobius"/>
    </source>
</evidence>
<feature type="compositionally biased region" description="Pro residues" evidence="1">
    <location>
        <begin position="425"/>
        <end position="434"/>
    </location>
</feature>
<organism evidence="4 5">
    <name type="scientific">Flexivirga alba</name>
    <dbReference type="NCBI Taxonomy" id="702742"/>
    <lineage>
        <taxon>Bacteria</taxon>
        <taxon>Bacillati</taxon>
        <taxon>Actinomycetota</taxon>
        <taxon>Actinomycetes</taxon>
        <taxon>Micrococcales</taxon>
        <taxon>Dermacoccaceae</taxon>
        <taxon>Flexivirga</taxon>
    </lineage>
</organism>
<dbReference type="InterPro" id="IPR005152">
    <property type="entry name" value="Lipase_secreted"/>
</dbReference>
<proteinExistence type="predicted"/>
<dbReference type="EMBL" id="JBHSWH010000001">
    <property type="protein sequence ID" value="MFC6704647.1"/>
    <property type="molecule type" value="Genomic_DNA"/>
</dbReference>
<protein>
    <submittedName>
        <fullName evidence="4">Lipase family protein</fullName>
    </submittedName>
</protein>
<feature type="compositionally biased region" description="Low complexity" evidence="1">
    <location>
        <begin position="435"/>
        <end position="448"/>
    </location>
</feature>
<dbReference type="PANTHER" id="PTHR34853:SF1">
    <property type="entry name" value="LIPASE 5"/>
    <property type="match status" value="1"/>
</dbReference>
<evidence type="ECO:0000313" key="5">
    <source>
        <dbReference type="Proteomes" id="UP001596298"/>
    </source>
</evidence>
<name>A0ABW2ACP7_9MICO</name>
<dbReference type="Proteomes" id="UP001596298">
    <property type="component" value="Unassembled WGS sequence"/>
</dbReference>
<dbReference type="PIRSF" id="PIRSF029171">
    <property type="entry name" value="Esterase_LipA"/>
    <property type="match status" value="1"/>
</dbReference>
<keyword evidence="2" id="KW-0812">Transmembrane</keyword>
<dbReference type="PANTHER" id="PTHR34853">
    <property type="match status" value="1"/>
</dbReference>
<dbReference type="InterPro" id="IPR029058">
    <property type="entry name" value="AB_hydrolase_fold"/>
</dbReference>
<dbReference type="SUPFAM" id="SSF53474">
    <property type="entry name" value="alpha/beta-Hydrolases"/>
    <property type="match status" value="1"/>
</dbReference>
<feature type="transmembrane region" description="Helical" evidence="2">
    <location>
        <begin position="466"/>
        <end position="486"/>
    </location>
</feature>
<keyword evidence="2" id="KW-1133">Transmembrane helix</keyword>
<keyword evidence="5" id="KW-1185">Reference proteome</keyword>
<feature type="signal peptide" evidence="3">
    <location>
        <begin position="1"/>
        <end position="20"/>
    </location>
</feature>
<evidence type="ECO:0000256" key="3">
    <source>
        <dbReference type="SAM" id="SignalP"/>
    </source>
</evidence>
<gene>
    <name evidence="4" type="ORF">ACFQDH_05015</name>
</gene>